<proteinExistence type="predicted"/>
<name>A0A431VCF5_9PROT</name>
<dbReference type="SUPFAM" id="SSF81606">
    <property type="entry name" value="PP2C-like"/>
    <property type="match status" value="1"/>
</dbReference>
<evidence type="ECO:0000313" key="2">
    <source>
        <dbReference type="Proteomes" id="UP000277007"/>
    </source>
</evidence>
<accession>A0A431VCF5</accession>
<evidence type="ECO:0008006" key="3">
    <source>
        <dbReference type="Google" id="ProtNLM"/>
    </source>
</evidence>
<organism evidence="1 2">
    <name type="scientific">Azospirillum griseum</name>
    <dbReference type="NCBI Taxonomy" id="2496639"/>
    <lineage>
        <taxon>Bacteria</taxon>
        <taxon>Pseudomonadati</taxon>
        <taxon>Pseudomonadota</taxon>
        <taxon>Alphaproteobacteria</taxon>
        <taxon>Rhodospirillales</taxon>
        <taxon>Azospirillaceae</taxon>
        <taxon>Azospirillum</taxon>
    </lineage>
</organism>
<dbReference type="Proteomes" id="UP000277007">
    <property type="component" value="Unassembled WGS sequence"/>
</dbReference>
<dbReference type="AlphaFoldDB" id="A0A431VCF5"/>
<protein>
    <recommendedName>
        <fullName evidence="3">PPM-type phosphatase domain-containing protein</fullName>
    </recommendedName>
</protein>
<evidence type="ECO:0000313" key="1">
    <source>
        <dbReference type="EMBL" id="RTR16301.1"/>
    </source>
</evidence>
<dbReference type="PANTHER" id="PTHR35801:SF1">
    <property type="entry name" value="PHOSPHOSERINE PHOSPHATASE RSBX"/>
    <property type="match status" value="1"/>
</dbReference>
<dbReference type="EMBL" id="RXMA01000026">
    <property type="protein sequence ID" value="RTR16301.1"/>
    <property type="molecule type" value="Genomic_DNA"/>
</dbReference>
<dbReference type="Gene3D" id="3.60.40.10">
    <property type="entry name" value="PPM-type phosphatase domain"/>
    <property type="match status" value="1"/>
</dbReference>
<gene>
    <name evidence="1" type="ORF">EJ903_21175</name>
</gene>
<dbReference type="PANTHER" id="PTHR35801">
    <property type="entry name" value="PHOSPHOSERINE PHOSPHATASE RSBX"/>
    <property type="match status" value="1"/>
</dbReference>
<sequence>MLPTHCHRRFDVATVDDIDAVRDWAMTLAHTRLCDAARERLNTVVTALTSAPERLPTALTLLLRPLDSRGVECLAFDRDPTERVVEHAGFIQSHHTPTVGNAHLARVWATDRAPPPSHALVDAGVVMVPHPNAADCGDGWFFRCDGADHGVALLVDGQPGRNRRARRIEAVVASTTPGLSAQMVIGAIRRDLAAICTATPSTDGATGAAAVLRLSGHAVDYTALGTVAGGMIRNGAVTSLAARWAMVGYNPQIPACVHLRWETGDHVILHSDGCSRLPVLFVERGLHRVDPTLAAAILLRDGAVGEDDQTIVVLRNRSRRQATSCEAA</sequence>
<dbReference type="OrthoDB" id="479131at2"/>
<dbReference type="InterPro" id="IPR039248">
    <property type="entry name" value="Ptase_RsbX"/>
</dbReference>
<reference evidence="1 2" key="1">
    <citation type="submission" date="2018-12" db="EMBL/GenBank/DDBJ databases">
        <authorList>
            <person name="Yang Y."/>
        </authorList>
    </citation>
    <scope>NUCLEOTIDE SEQUENCE [LARGE SCALE GENOMIC DNA]</scope>
    <source>
        <strain evidence="1 2">L-25-5w-1</strain>
    </source>
</reference>
<dbReference type="RefSeq" id="WP_126619196.1">
    <property type="nucleotide sequence ID" value="NZ_JBHUCY010000002.1"/>
</dbReference>
<comment type="caution">
    <text evidence="1">The sequence shown here is derived from an EMBL/GenBank/DDBJ whole genome shotgun (WGS) entry which is preliminary data.</text>
</comment>
<dbReference type="InterPro" id="IPR036457">
    <property type="entry name" value="PPM-type-like_dom_sf"/>
</dbReference>
<keyword evidence="2" id="KW-1185">Reference proteome</keyword>